<keyword evidence="7" id="KW-0007">Acetylation</keyword>
<dbReference type="InterPro" id="IPR015120">
    <property type="entry name" value="Siah-Interact_N"/>
</dbReference>
<organism evidence="12">
    <name type="scientific">Cherax destructor</name>
    <name type="common">Common yabby crayfish</name>
    <dbReference type="NCBI Taxonomy" id="6723"/>
    <lineage>
        <taxon>Eukaryota</taxon>
        <taxon>Metazoa</taxon>
        <taxon>Ecdysozoa</taxon>
        <taxon>Arthropoda</taxon>
        <taxon>Crustacea</taxon>
        <taxon>Multicrustacea</taxon>
        <taxon>Malacostraca</taxon>
        <taxon>Eumalacostraca</taxon>
        <taxon>Eucarida</taxon>
        <taxon>Decapoda</taxon>
        <taxon>Pleocyemata</taxon>
        <taxon>Astacidea</taxon>
        <taxon>Parastacoidea</taxon>
        <taxon>Parastacidae</taxon>
        <taxon>Cherax</taxon>
    </lineage>
</organism>
<evidence type="ECO:0000256" key="5">
    <source>
        <dbReference type="ARBA" id="ARBA00022553"/>
    </source>
</evidence>
<evidence type="ECO:0000256" key="3">
    <source>
        <dbReference type="ARBA" id="ARBA00015702"/>
    </source>
</evidence>
<evidence type="ECO:0000256" key="7">
    <source>
        <dbReference type="ARBA" id="ARBA00022990"/>
    </source>
</evidence>
<comment type="subcellular location">
    <subcellularLocation>
        <location evidence="2">Cytoplasm</location>
    </subcellularLocation>
    <subcellularLocation>
        <location evidence="1">Nucleus</location>
    </subcellularLocation>
</comment>
<reference evidence="12" key="1">
    <citation type="submission" date="2022-09" db="EMBL/GenBank/DDBJ databases">
        <authorList>
            <person name="Yang y."/>
        </authorList>
    </citation>
    <scope>NUCLEOTIDE SEQUENCE</scope>
</reference>
<dbReference type="Gene3D" id="4.10.860.10">
    <property type="entry name" value="UVR domain"/>
    <property type="match status" value="1"/>
</dbReference>
<evidence type="ECO:0000259" key="10">
    <source>
        <dbReference type="PROSITE" id="PS51048"/>
    </source>
</evidence>
<evidence type="ECO:0000256" key="4">
    <source>
        <dbReference type="ARBA" id="ARBA00022490"/>
    </source>
</evidence>
<evidence type="ECO:0000256" key="9">
    <source>
        <dbReference type="ARBA" id="ARBA00025145"/>
    </source>
</evidence>
<dbReference type="GO" id="GO:0044548">
    <property type="term" value="F:S100 protein binding"/>
    <property type="evidence" value="ECO:0007669"/>
    <property type="project" value="InterPro"/>
</dbReference>
<sequence>MSNKLEEVSILQSEKVLKDVEELRTLVASATRKRIQDILSQELRKLEIEVTQLQEAAVLKHSEQKPKPASSSIYTVNIRNYSWDQSDKFMKLYITLKNVQSLQKDAVTTTFGKRSVQVLVQELDGKNYQLNITNLAKNIKPDASYHKVKTDMLVLFLCKSEQQKWAGVTAEDVRASEARKPKVNSDDPNAGMMDLMKQMYDDGDDKMKQMLNKTWYESQQKTMKGGSDLENLDL</sequence>
<comment type="function">
    <text evidence="9">May be involved in calcium-dependent ubiquitination and subsequent proteasomal degradation of target proteins. Probably serves as a molecular bridge in ubiquitin E3 complexes. Participates in the ubiquitin-mediated degradation of beta-catenin (CTNNB1).</text>
</comment>
<dbReference type="InterPro" id="IPR007699">
    <property type="entry name" value="SGS_dom"/>
</dbReference>
<dbReference type="PROSITE" id="PS51203">
    <property type="entry name" value="CS"/>
    <property type="match status" value="1"/>
</dbReference>
<dbReference type="InterPro" id="IPR008978">
    <property type="entry name" value="HSP20-like_chaperone"/>
</dbReference>
<dbReference type="EMBL" id="OP537061">
    <property type="protein sequence ID" value="WLO59334.1"/>
    <property type="molecule type" value="mRNA"/>
</dbReference>
<dbReference type="GO" id="GO:0005634">
    <property type="term" value="C:nucleus"/>
    <property type="evidence" value="ECO:0007669"/>
    <property type="project" value="UniProtKB-SubCell"/>
</dbReference>
<keyword evidence="8" id="KW-0539">Nucleus</keyword>
<name>A0AA50AIA3_CHEDE</name>
<evidence type="ECO:0000256" key="8">
    <source>
        <dbReference type="ARBA" id="ARBA00023242"/>
    </source>
</evidence>
<dbReference type="PANTHER" id="PTHR13164">
    <property type="entry name" value="CALICYLIN BINDING PROTEIN"/>
    <property type="match status" value="1"/>
</dbReference>
<dbReference type="GO" id="GO:0007507">
    <property type="term" value="P:heart development"/>
    <property type="evidence" value="ECO:0007669"/>
    <property type="project" value="TreeGrafter"/>
</dbReference>
<dbReference type="GO" id="GO:0015631">
    <property type="term" value="F:tubulin binding"/>
    <property type="evidence" value="ECO:0007669"/>
    <property type="project" value="InterPro"/>
</dbReference>
<keyword evidence="4" id="KW-0963">Cytoplasm</keyword>
<keyword evidence="6" id="KW-0833">Ubl conjugation pathway</keyword>
<dbReference type="SUPFAM" id="SSF140106">
    <property type="entry name" value="Calcyclin-binding protein-like"/>
    <property type="match status" value="1"/>
</dbReference>
<keyword evidence="5" id="KW-0597">Phosphoprotein</keyword>
<feature type="domain" description="CS" evidence="11">
    <location>
        <begin position="76"/>
        <end position="169"/>
    </location>
</feature>
<evidence type="ECO:0000313" key="12">
    <source>
        <dbReference type="EMBL" id="WLO59334.1"/>
    </source>
</evidence>
<evidence type="ECO:0000259" key="11">
    <source>
        <dbReference type="PROSITE" id="PS51203"/>
    </source>
</evidence>
<dbReference type="PANTHER" id="PTHR13164:SF3">
    <property type="entry name" value="CALCYCLIN-BINDING PROTEIN"/>
    <property type="match status" value="1"/>
</dbReference>
<proteinExistence type="evidence at transcript level"/>
<evidence type="ECO:0000256" key="2">
    <source>
        <dbReference type="ARBA" id="ARBA00004496"/>
    </source>
</evidence>
<feature type="domain" description="SGS" evidence="10">
    <location>
        <begin position="154"/>
        <end position="234"/>
    </location>
</feature>
<dbReference type="InterPro" id="IPR007052">
    <property type="entry name" value="CS_dom"/>
</dbReference>
<dbReference type="PROSITE" id="PS51048">
    <property type="entry name" value="SGS"/>
    <property type="match status" value="1"/>
</dbReference>
<dbReference type="FunFam" id="2.60.40.790:FF:000006">
    <property type="entry name" value="calcyclin-binding protein-like"/>
    <property type="match status" value="1"/>
</dbReference>
<evidence type="ECO:0000256" key="1">
    <source>
        <dbReference type="ARBA" id="ARBA00004123"/>
    </source>
</evidence>
<dbReference type="Pfam" id="PF09032">
    <property type="entry name" value="Siah-Interact_N"/>
    <property type="match status" value="1"/>
</dbReference>
<dbReference type="Gene3D" id="2.60.40.790">
    <property type="match status" value="1"/>
</dbReference>
<dbReference type="GO" id="GO:0031625">
    <property type="term" value="F:ubiquitin protein ligase binding"/>
    <property type="evidence" value="ECO:0007669"/>
    <property type="project" value="InterPro"/>
</dbReference>
<evidence type="ECO:0000256" key="6">
    <source>
        <dbReference type="ARBA" id="ARBA00022786"/>
    </source>
</evidence>
<dbReference type="InterPro" id="IPR037201">
    <property type="entry name" value="CacyBP_N"/>
</dbReference>
<dbReference type="CDD" id="cd06468">
    <property type="entry name" value="p23_CacyBP"/>
    <property type="match status" value="1"/>
</dbReference>
<dbReference type="AlphaFoldDB" id="A0AA50AIA3"/>
<dbReference type="Pfam" id="PF04969">
    <property type="entry name" value="CS"/>
    <property type="match status" value="1"/>
</dbReference>
<dbReference type="GO" id="GO:0005737">
    <property type="term" value="C:cytoplasm"/>
    <property type="evidence" value="ECO:0007669"/>
    <property type="project" value="UniProtKB-SubCell"/>
</dbReference>
<dbReference type="InterPro" id="IPR037893">
    <property type="entry name" value="CS_CacyBP"/>
</dbReference>
<dbReference type="SUPFAM" id="SSF49764">
    <property type="entry name" value="HSP20-like chaperones"/>
    <property type="match status" value="1"/>
</dbReference>
<accession>A0AA50AIA3</accession>
<protein>
    <recommendedName>
        <fullName evidence="3">Calcyclin-binding protein</fullName>
    </recommendedName>
</protein>
<dbReference type="InterPro" id="IPR052289">
    <property type="entry name" value="Calcyclin-binding_UBL-bridge"/>
</dbReference>